<name>A0A937DL46_9BACT</name>
<keyword evidence="3" id="KW-1185">Reference proteome</keyword>
<comment type="caution">
    <text evidence="2">The sequence shown here is derived from an EMBL/GenBank/DDBJ whole genome shotgun (WGS) entry which is preliminary data.</text>
</comment>
<dbReference type="Proteomes" id="UP000642920">
    <property type="component" value="Unassembled WGS sequence"/>
</dbReference>
<keyword evidence="1" id="KW-0472">Membrane</keyword>
<dbReference type="EMBL" id="JAERQG010000004">
    <property type="protein sequence ID" value="MBL0766896.1"/>
    <property type="molecule type" value="Genomic_DNA"/>
</dbReference>
<evidence type="ECO:0000313" key="3">
    <source>
        <dbReference type="Proteomes" id="UP000642920"/>
    </source>
</evidence>
<keyword evidence="1" id="KW-0812">Transmembrane</keyword>
<feature type="transmembrane region" description="Helical" evidence="1">
    <location>
        <begin position="33"/>
        <end position="53"/>
    </location>
</feature>
<evidence type="ECO:0000313" key="2">
    <source>
        <dbReference type="EMBL" id="MBL0766896.1"/>
    </source>
</evidence>
<keyword evidence="1" id="KW-1133">Transmembrane helix</keyword>
<evidence type="ECO:0000256" key="1">
    <source>
        <dbReference type="SAM" id="Phobius"/>
    </source>
</evidence>
<dbReference type="RefSeq" id="WP_201923927.1">
    <property type="nucleotide sequence ID" value="NZ_JAERQG010000004.1"/>
</dbReference>
<feature type="transmembrane region" description="Helical" evidence="1">
    <location>
        <begin position="7"/>
        <end position="27"/>
    </location>
</feature>
<organism evidence="2 3">
    <name type="scientific">Marivirga atlantica</name>
    <dbReference type="NCBI Taxonomy" id="1548457"/>
    <lineage>
        <taxon>Bacteria</taxon>
        <taxon>Pseudomonadati</taxon>
        <taxon>Bacteroidota</taxon>
        <taxon>Cytophagia</taxon>
        <taxon>Cytophagales</taxon>
        <taxon>Marivirgaceae</taxon>
        <taxon>Marivirga</taxon>
    </lineage>
</organism>
<accession>A0A937DL46</accession>
<reference evidence="2" key="1">
    <citation type="submission" date="2021-01" db="EMBL/GenBank/DDBJ databases">
        <title>Marivirga sp. nov., isolated from intertidal surface sediments.</title>
        <authorList>
            <person name="Zhang M."/>
        </authorList>
    </citation>
    <scope>NUCLEOTIDE SEQUENCE</scope>
    <source>
        <strain evidence="2">SM1354</strain>
    </source>
</reference>
<protein>
    <submittedName>
        <fullName evidence="2">Uncharacterized protein</fullName>
    </submittedName>
</protein>
<dbReference type="AlphaFoldDB" id="A0A937DL46"/>
<sequence>MTNKIIGVSLTVIGIIGLILGIIGIFGTNLVTLSPWALAILGLIFFGSGIGLLKRSADS</sequence>
<gene>
    <name evidence="2" type="ORF">JKP34_16630</name>
</gene>
<proteinExistence type="predicted"/>